<comment type="caution">
    <text evidence="1">The sequence shown here is derived from an EMBL/GenBank/DDBJ whole genome shotgun (WGS) entry which is preliminary data.</text>
</comment>
<organism evidence="1 2">
    <name type="scientific">Pistacia integerrima</name>
    <dbReference type="NCBI Taxonomy" id="434235"/>
    <lineage>
        <taxon>Eukaryota</taxon>
        <taxon>Viridiplantae</taxon>
        <taxon>Streptophyta</taxon>
        <taxon>Embryophyta</taxon>
        <taxon>Tracheophyta</taxon>
        <taxon>Spermatophyta</taxon>
        <taxon>Magnoliopsida</taxon>
        <taxon>eudicotyledons</taxon>
        <taxon>Gunneridae</taxon>
        <taxon>Pentapetalae</taxon>
        <taxon>rosids</taxon>
        <taxon>malvids</taxon>
        <taxon>Sapindales</taxon>
        <taxon>Anacardiaceae</taxon>
        <taxon>Pistacia</taxon>
    </lineage>
</organism>
<sequence>MSMNSADLSSYITTSTLFASRYGRPSKRCNLRLRRLNRRRRSSKEAKRKEKIGVKAEIELMNLKLYRENQSIIEQNEKLRRKALLLRQENQSLLSQLQTKFPHYSPNQLPDNHDHH</sequence>
<evidence type="ECO:0000313" key="2">
    <source>
        <dbReference type="Proteomes" id="UP001163603"/>
    </source>
</evidence>
<gene>
    <name evidence="1" type="ORF">Pint_00269</name>
</gene>
<accession>A0ACC0ZPQ6</accession>
<dbReference type="EMBL" id="CM047736">
    <property type="protein sequence ID" value="KAJ0053839.1"/>
    <property type="molecule type" value="Genomic_DNA"/>
</dbReference>
<dbReference type="Proteomes" id="UP001163603">
    <property type="component" value="Chromosome 1"/>
</dbReference>
<keyword evidence="2" id="KW-1185">Reference proteome</keyword>
<proteinExistence type="predicted"/>
<evidence type="ECO:0000313" key="1">
    <source>
        <dbReference type="EMBL" id="KAJ0053839.1"/>
    </source>
</evidence>
<reference evidence="2" key="1">
    <citation type="journal article" date="2023" name="G3 (Bethesda)">
        <title>Genome assembly and association tests identify interacting loci associated with vigor, precocity, and sex in interspecific pistachio rootstocks.</title>
        <authorList>
            <person name="Palmer W."/>
            <person name="Jacygrad E."/>
            <person name="Sagayaradj S."/>
            <person name="Cavanaugh K."/>
            <person name="Han R."/>
            <person name="Bertier L."/>
            <person name="Beede B."/>
            <person name="Kafkas S."/>
            <person name="Golino D."/>
            <person name="Preece J."/>
            <person name="Michelmore R."/>
        </authorList>
    </citation>
    <scope>NUCLEOTIDE SEQUENCE [LARGE SCALE GENOMIC DNA]</scope>
</reference>
<protein>
    <submittedName>
        <fullName evidence="1">Uncharacterized protein</fullName>
    </submittedName>
</protein>
<name>A0ACC0ZPQ6_9ROSI</name>